<dbReference type="RefSeq" id="WP_191800416.1">
    <property type="nucleotide sequence ID" value="NZ_JACSQL010000005.1"/>
</dbReference>
<dbReference type="Proteomes" id="UP000608071">
    <property type="component" value="Unassembled WGS sequence"/>
</dbReference>
<protein>
    <submittedName>
        <fullName evidence="7">ABC transporter ATP-binding protein</fullName>
    </submittedName>
</protein>
<keyword evidence="4 7" id="KW-0067">ATP-binding</keyword>
<evidence type="ECO:0000313" key="7">
    <source>
        <dbReference type="EMBL" id="MBD7968901.1"/>
    </source>
</evidence>
<dbReference type="InterPro" id="IPR027417">
    <property type="entry name" value="P-loop_NTPase"/>
</dbReference>
<evidence type="ECO:0000256" key="5">
    <source>
        <dbReference type="ARBA" id="ARBA00022967"/>
    </source>
</evidence>
<keyword evidence="8" id="KW-1185">Reference proteome</keyword>
<dbReference type="SUPFAM" id="SSF52540">
    <property type="entry name" value="P-loop containing nucleoside triphosphate hydrolases"/>
    <property type="match status" value="1"/>
</dbReference>
<accession>A0ABR8SZI0</accession>
<dbReference type="PROSITE" id="PS00211">
    <property type="entry name" value="ABC_TRANSPORTER_1"/>
    <property type="match status" value="1"/>
</dbReference>
<comment type="caution">
    <text evidence="7">The sequence shown here is derived from an EMBL/GenBank/DDBJ whole genome shotgun (WGS) entry which is preliminary data.</text>
</comment>
<evidence type="ECO:0000256" key="1">
    <source>
        <dbReference type="ARBA" id="ARBA00005417"/>
    </source>
</evidence>
<dbReference type="InterPro" id="IPR017871">
    <property type="entry name" value="ABC_transporter-like_CS"/>
</dbReference>
<evidence type="ECO:0000259" key="6">
    <source>
        <dbReference type="PROSITE" id="PS50893"/>
    </source>
</evidence>
<evidence type="ECO:0000313" key="8">
    <source>
        <dbReference type="Proteomes" id="UP000608071"/>
    </source>
</evidence>
<dbReference type="PROSITE" id="PS50893">
    <property type="entry name" value="ABC_TRANSPORTER_2"/>
    <property type="match status" value="1"/>
</dbReference>
<keyword evidence="3" id="KW-0547">Nucleotide-binding</keyword>
<comment type="similarity">
    <text evidence="1">Belongs to the ABC transporter superfamily.</text>
</comment>
<dbReference type="InterPro" id="IPR050683">
    <property type="entry name" value="Bact_Polysacc_Export_ATP-bd"/>
</dbReference>
<keyword evidence="5" id="KW-1278">Translocase</keyword>
<dbReference type="InterPro" id="IPR015860">
    <property type="entry name" value="ABC_transpr_TagH-like"/>
</dbReference>
<dbReference type="InterPro" id="IPR029439">
    <property type="entry name" value="Wzt_C"/>
</dbReference>
<reference evidence="7 8" key="1">
    <citation type="submission" date="2020-08" db="EMBL/GenBank/DDBJ databases">
        <title>A Genomic Blueprint of the Chicken Gut Microbiome.</title>
        <authorList>
            <person name="Gilroy R."/>
            <person name="Ravi A."/>
            <person name="Getino M."/>
            <person name="Pursley I."/>
            <person name="Horton D.L."/>
            <person name="Alikhan N.-F."/>
            <person name="Baker D."/>
            <person name="Gharbi K."/>
            <person name="Hall N."/>
            <person name="Watson M."/>
            <person name="Adriaenssens E.M."/>
            <person name="Foster-Nyarko E."/>
            <person name="Jarju S."/>
            <person name="Secka A."/>
            <person name="Antonio M."/>
            <person name="Oren A."/>
            <person name="Chaudhuri R."/>
            <person name="La Ragione R.M."/>
            <person name="Hildebrand F."/>
            <person name="Pallen M.J."/>
        </authorList>
    </citation>
    <scope>NUCLEOTIDE SEQUENCE [LARGE SCALE GENOMIC DNA]</scope>
    <source>
        <strain evidence="7 8">Sa2BVA9</strain>
    </source>
</reference>
<dbReference type="PANTHER" id="PTHR46743">
    <property type="entry name" value="TEICHOIC ACIDS EXPORT ATP-BINDING PROTEIN TAGH"/>
    <property type="match status" value="1"/>
</dbReference>
<gene>
    <name evidence="7" type="ORF">H9647_12570</name>
</gene>
<dbReference type="InterPro" id="IPR003439">
    <property type="entry name" value="ABC_transporter-like_ATP-bd"/>
</dbReference>
<dbReference type="CDD" id="cd03220">
    <property type="entry name" value="ABC_KpsT_Wzt"/>
    <property type="match status" value="1"/>
</dbReference>
<sequence length="405" mass="46297">MNNIAITVDRVIKNYKLYSRPIDRLKESLDPRKKIYHSKFVALQDISFEIRKGEIVGIVGSNGSGKSTILKIITGLLNPSSGHIKVNGKISALLELGAGFNMEMTGMQNIYLNGTMMGFSKEEMDLKVNDIIQFADIGEFINQPVKTYSSGMFARLAFAVSVNVEPDILIVDEALAVGDMYFQEKCYEKMKYLVAEGATVLFVSHSLPAVRNFCTKAIWIEKGQLRDQGKADEICEQYKIYMDNKDKENPVIQDINRKKILNKIYLESINMNKKIFVTGEDILINLSIRFKSTNLKYGVGLIIYNDKGEIVTLFNTIRDDIYLDYNVEEFMLKIESNDFLAGKYFISVNISDEKIMYPYDNNDYVEKFEIMSSKNKYGIPISEGHFRAKHSWVYNIEKEGVENED</sequence>
<evidence type="ECO:0000256" key="2">
    <source>
        <dbReference type="ARBA" id="ARBA00022448"/>
    </source>
</evidence>
<dbReference type="InterPro" id="IPR003593">
    <property type="entry name" value="AAA+_ATPase"/>
</dbReference>
<dbReference type="Gene3D" id="2.70.50.60">
    <property type="entry name" value="abc- transporter (atp binding component) like domain"/>
    <property type="match status" value="1"/>
</dbReference>
<evidence type="ECO:0000256" key="3">
    <source>
        <dbReference type="ARBA" id="ARBA00022741"/>
    </source>
</evidence>
<organism evidence="7 8">
    <name type="scientific">Paenibacillus gallinarum</name>
    <dbReference type="NCBI Taxonomy" id="2762232"/>
    <lineage>
        <taxon>Bacteria</taxon>
        <taxon>Bacillati</taxon>
        <taxon>Bacillota</taxon>
        <taxon>Bacilli</taxon>
        <taxon>Bacillales</taxon>
        <taxon>Paenibacillaceae</taxon>
        <taxon>Paenibacillus</taxon>
    </lineage>
</organism>
<dbReference type="Gene3D" id="3.40.50.300">
    <property type="entry name" value="P-loop containing nucleotide triphosphate hydrolases"/>
    <property type="match status" value="1"/>
</dbReference>
<dbReference type="CDD" id="cd10147">
    <property type="entry name" value="Wzt_C-like"/>
    <property type="match status" value="1"/>
</dbReference>
<keyword evidence="2" id="KW-0813">Transport</keyword>
<dbReference type="SMART" id="SM00382">
    <property type="entry name" value="AAA"/>
    <property type="match status" value="1"/>
</dbReference>
<dbReference type="PANTHER" id="PTHR46743:SF2">
    <property type="entry name" value="TEICHOIC ACIDS EXPORT ATP-BINDING PROTEIN TAGH"/>
    <property type="match status" value="1"/>
</dbReference>
<evidence type="ECO:0000256" key="4">
    <source>
        <dbReference type="ARBA" id="ARBA00022840"/>
    </source>
</evidence>
<feature type="domain" description="ABC transporter" evidence="6">
    <location>
        <begin position="26"/>
        <end position="247"/>
    </location>
</feature>
<dbReference type="Pfam" id="PF00005">
    <property type="entry name" value="ABC_tran"/>
    <property type="match status" value="1"/>
</dbReference>
<dbReference type="EMBL" id="JACSQL010000005">
    <property type="protein sequence ID" value="MBD7968901.1"/>
    <property type="molecule type" value="Genomic_DNA"/>
</dbReference>
<name>A0ABR8SZI0_9BACL</name>
<proteinExistence type="inferred from homology"/>
<dbReference type="GO" id="GO:0005524">
    <property type="term" value="F:ATP binding"/>
    <property type="evidence" value="ECO:0007669"/>
    <property type="project" value="UniProtKB-KW"/>
</dbReference>